<dbReference type="Proteomes" id="UP001560573">
    <property type="component" value="Unassembled WGS sequence"/>
</dbReference>
<gene>
    <name evidence="1" type="ORF">QTN47_05555</name>
</gene>
<protein>
    <submittedName>
        <fullName evidence="1">Uncharacterized protein</fullName>
    </submittedName>
</protein>
<evidence type="ECO:0000313" key="2">
    <source>
        <dbReference type="Proteomes" id="UP001560573"/>
    </source>
</evidence>
<dbReference type="EMBL" id="JAULBC010000001">
    <property type="protein sequence ID" value="MEX6686947.1"/>
    <property type="molecule type" value="Genomic_DNA"/>
</dbReference>
<dbReference type="InterPro" id="IPR049249">
    <property type="entry name" value="DUF6882"/>
</dbReference>
<accession>A0ABV3ZAQ5</accession>
<dbReference type="Pfam" id="PF21813">
    <property type="entry name" value="DUF6882"/>
    <property type="match status" value="1"/>
</dbReference>
<name>A0ABV3ZAQ5_9BACT</name>
<organism evidence="1 2">
    <name type="scientific">Danxiaibacter flavus</name>
    <dbReference type="NCBI Taxonomy" id="3049108"/>
    <lineage>
        <taxon>Bacteria</taxon>
        <taxon>Pseudomonadati</taxon>
        <taxon>Bacteroidota</taxon>
        <taxon>Chitinophagia</taxon>
        <taxon>Chitinophagales</taxon>
        <taxon>Chitinophagaceae</taxon>
        <taxon>Danxiaibacter</taxon>
    </lineage>
</organism>
<keyword evidence="2" id="KW-1185">Reference proteome</keyword>
<proteinExistence type="predicted"/>
<evidence type="ECO:0000313" key="1">
    <source>
        <dbReference type="EMBL" id="MEX6686947.1"/>
    </source>
</evidence>
<dbReference type="RefSeq" id="WP_369328344.1">
    <property type="nucleotide sequence ID" value="NZ_JAULBC010000001.1"/>
</dbReference>
<sequence length="238" mass="26343">MSFLKKLFGQKESLESKLPTNLPPATSVQQLLETYGGIVLEKQRNFEDLIGDRSWQFEMATGEITFGEDLHFPVQILGTWSSGTWLAAWANDKSGIPASLLEQTFLLKKYGEENDIDLLRISTFEGDKNEGLIISMIASGLFGSGCYYAADYGDGIMFVTIDAKYLLPANSGSHQKAFASFSQLISLFDVNHRAAFRNYLKAKGYDVTEEGSVVYGMKDSLAIIGDFDEADRLVNLKG</sequence>
<reference evidence="1 2" key="1">
    <citation type="submission" date="2023-07" db="EMBL/GenBank/DDBJ databases">
        <authorList>
            <person name="Lian W.-H."/>
        </authorList>
    </citation>
    <scope>NUCLEOTIDE SEQUENCE [LARGE SCALE GENOMIC DNA]</scope>
    <source>
        <strain evidence="1 2">SYSU DXS3180</strain>
    </source>
</reference>
<comment type="caution">
    <text evidence="1">The sequence shown here is derived from an EMBL/GenBank/DDBJ whole genome shotgun (WGS) entry which is preliminary data.</text>
</comment>